<dbReference type="Pfam" id="PF13715">
    <property type="entry name" value="CarbopepD_reg_2"/>
    <property type="match status" value="1"/>
</dbReference>
<keyword evidence="4 7" id="KW-0812">Transmembrane</keyword>
<dbReference type="InterPro" id="IPR023996">
    <property type="entry name" value="TonB-dep_OMP_SusC/RagA"/>
</dbReference>
<gene>
    <name evidence="10" type="ORF">SAMN05661044_01989</name>
</gene>
<accession>A0A1H7MGN6</accession>
<dbReference type="SUPFAM" id="SSF49464">
    <property type="entry name" value="Carboxypeptidase regulatory domain-like"/>
    <property type="match status" value="1"/>
</dbReference>
<evidence type="ECO:0000256" key="4">
    <source>
        <dbReference type="ARBA" id="ARBA00022692"/>
    </source>
</evidence>
<dbReference type="InterPro" id="IPR008969">
    <property type="entry name" value="CarboxyPept-like_regulatory"/>
</dbReference>
<keyword evidence="11" id="KW-1185">Reference proteome</keyword>
<dbReference type="InterPro" id="IPR036942">
    <property type="entry name" value="Beta-barrel_TonB_sf"/>
</dbReference>
<comment type="similarity">
    <text evidence="7">Belongs to the TonB-dependent receptor family.</text>
</comment>
<name>A0A1H7MGN6_OLID1</name>
<organism evidence="10 11">
    <name type="scientific">Olivibacter domesticus</name>
    <name type="common">Pseudosphingobacterium domesticum</name>
    <dbReference type="NCBI Taxonomy" id="407022"/>
    <lineage>
        <taxon>Bacteria</taxon>
        <taxon>Pseudomonadati</taxon>
        <taxon>Bacteroidota</taxon>
        <taxon>Sphingobacteriia</taxon>
        <taxon>Sphingobacteriales</taxon>
        <taxon>Sphingobacteriaceae</taxon>
        <taxon>Olivibacter</taxon>
    </lineage>
</organism>
<dbReference type="Gene3D" id="2.170.130.10">
    <property type="entry name" value="TonB-dependent receptor, plug domain"/>
    <property type="match status" value="1"/>
</dbReference>
<dbReference type="Gene3D" id="2.60.40.1120">
    <property type="entry name" value="Carboxypeptidase-like, regulatory domain"/>
    <property type="match status" value="1"/>
</dbReference>
<evidence type="ECO:0000259" key="9">
    <source>
        <dbReference type="Pfam" id="PF07715"/>
    </source>
</evidence>
<evidence type="ECO:0000256" key="7">
    <source>
        <dbReference type="PROSITE-ProRule" id="PRU01360"/>
    </source>
</evidence>
<dbReference type="Gene3D" id="2.40.170.20">
    <property type="entry name" value="TonB-dependent receptor, beta-barrel domain"/>
    <property type="match status" value="1"/>
</dbReference>
<protein>
    <submittedName>
        <fullName evidence="10">TonB-linked outer membrane protein, SusC/RagA family</fullName>
    </submittedName>
</protein>
<dbReference type="GO" id="GO:0009279">
    <property type="term" value="C:cell outer membrane"/>
    <property type="evidence" value="ECO:0007669"/>
    <property type="project" value="UniProtKB-SubCell"/>
</dbReference>
<dbReference type="InterPro" id="IPR039426">
    <property type="entry name" value="TonB-dep_rcpt-like"/>
</dbReference>
<dbReference type="AlphaFoldDB" id="A0A1H7MGN6"/>
<sequence>MMIKGNIKQRNRLSIGDRTSIFLKVLILVGTMSFNPAFLQGQEKPVRGQVRDTENVPLEGVTVQVKGTSIATATNANGNFSINAPSGAVLAFSLIGHQTREITLQNQAVLNVQLSPESRSMDEVVVTALGIKKESKKLGYSAETVKRQDLLQNRTVNVMESLEGKVAGLDISPPAAGAGSSTKIRLRGQSAFAGAANSPLIVINGLPMDQGARSSNGWEPAYDLGDNMQQINPDDIESMTVLKGATAAAIYGSRAANGAIIITTKNGQRDQGIGIEYTSNFTVNSVLDFTDFQQEFGQGQGGQRPTDVGSAISTGMLGWGSRMDGEPIINFDGIMRPYSSNPNRIKEFYRDGAVFTNTVALSGGSDKGNFRASFSNADAKGITPAPDNRYTKRIFNLGLNQDLTKRLHFSFNVNYTKENNENPPQVGAQGPGAPNFLTRMSTSIPLAAFRESAVAENGTERQTSGFQGTLLNPYFAKGREFILNDRDRFLGTATLRYDMTDWLYVQGRYNYDYSVSKLEFNTPTGRGTSTAFNNNGQGPGFNGMYHIEQAKGTEINTDFLIGANKEFGDFSVDLSVGGNIFKRDVGTFIDEVEDFTVRDLYSIQNGINKTINNYTIFRDQTNSLYAFAEVGYKGMLYVNLTGRKDWFSVLNPDANSEFYPSVSGSFIFSELMKDQSWLSYGKLRGSWAQVGSANGIPPFSNHLFYDILPNQLHGRTLGTILGTRSPNALLKPFSVEERELGVELRFFDSRVNLDIAAYEKVTTDQILPVQISNASGYTDTQQNVGSLQNRGMEFMLEVIPMKRDNFRWTSAFNASLNTTKVLSIAPGTERFVAQRFEGNEFIGSLVYEVGLPLNQLSANTYLRNENGEILLNDNGRLLQGPVVNFGSALPKWVGGWTNTFIYKNLSLSMHIDFKAGGKVLSSSALNGLRQGHTKASLVGRREGENGVVFDGVYQNGETNTIAVNPQDFYTDYRNLQIADPFIFKSDFIKLRNIALTYNLSDYVKNKFGFIKGLTLTASCRNVAILYKDLPDYDPEAFASSGDNRIGYEQATVPTTRNYAFNLNIIF</sequence>
<dbReference type="Pfam" id="PF07715">
    <property type="entry name" value="Plug"/>
    <property type="match status" value="1"/>
</dbReference>
<dbReference type="OrthoDB" id="9768177at2"/>
<keyword evidence="2 7" id="KW-0813">Transport</keyword>
<reference evidence="11" key="1">
    <citation type="submission" date="2016-10" db="EMBL/GenBank/DDBJ databases">
        <authorList>
            <person name="Varghese N."/>
            <person name="Submissions S."/>
        </authorList>
    </citation>
    <scope>NUCLEOTIDE SEQUENCE [LARGE SCALE GENOMIC DNA]</scope>
    <source>
        <strain evidence="11">DSM 18733</strain>
    </source>
</reference>
<dbReference type="Proteomes" id="UP000199421">
    <property type="component" value="Unassembled WGS sequence"/>
</dbReference>
<proteinExistence type="inferred from homology"/>
<evidence type="ECO:0000256" key="6">
    <source>
        <dbReference type="ARBA" id="ARBA00023237"/>
    </source>
</evidence>
<evidence type="ECO:0000256" key="1">
    <source>
        <dbReference type="ARBA" id="ARBA00004571"/>
    </source>
</evidence>
<evidence type="ECO:0000256" key="2">
    <source>
        <dbReference type="ARBA" id="ARBA00022448"/>
    </source>
</evidence>
<comment type="subcellular location">
    <subcellularLocation>
        <location evidence="1 7">Cell outer membrane</location>
        <topology evidence="1 7">Multi-pass membrane protein</topology>
    </subcellularLocation>
</comment>
<dbReference type="EMBL" id="FOAF01000001">
    <property type="protein sequence ID" value="SEL10068.1"/>
    <property type="molecule type" value="Genomic_DNA"/>
</dbReference>
<dbReference type="NCBIfam" id="TIGR04056">
    <property type="entry name" value="OMP_RagA_SusC"/>
    <property type="match status" value="1"/>
</dbReference>
<dbReference type="STRING" id="407022.SAMN05661044_01989"/>
<dbReference type="InterPro" id="IPR037066">
    <property type="entry name" value="Plug_dom_sf"/>
</dbReference>
<feature type="transmembrane region" description="Helical" evidence="8">
    <location>
        <begin position="21"/>
        <end position="39"/>
    </location>
</feature>
<evidence type="ECO:0000256" key="8">
    <source>
        <dbReference type="SAM" id="Phobius"/>
    </source>
</evidence>
<dbReference type="RefSeq" id="WP_093322934.1">
    <property type="nucleotide sequence ID" value="NZ_FOAF01000001.1"/>
</dbReference>
<dbReference type="NCBIfam" id="TIGR04057">
    <property type="entry name" value="SusC_RagA_signa"/>
    <property type="match status" value="1"/>
</dbReference>
<keyword evidence="6 7" id="KW-0998">Cell outer membrane</keyword>
<dbReference type="PROSITE" id="PS52016">
    <property type="entry name" value="TONB_DEPENDENT_REC_3"/>
    <property type="match status" value="1"/>
</dbReference>
<evidence type="ECO:0000313" key="10">
    <source>
        <dbReference type="EMBL" id="SEL10068.1"/>
    </source>
</evidence>
<dbReference type="InterPro" id="IPR023997">
    <property type="entry name" value="TonB-dep_OMP_SusC/RagA_CS"/>
</dbReference>
<feature type="domain" description="TonB-dependent receptor plug" evidence="9">
    <location>
        <begin position="137"/>
        <end position="259"/>
    </location>
</feature>
<evidence type="ECO:0000256" key="3">
    <source>
        <dbReference type="ARBA" id="ARBA00022452"/>
    </source>
</evidence>
<keyword evidence="3 7" id="KW-1134">Transmembrane beta strand</keyword>
<keyword evidence="5 7" id="KW-0472">Membrane</keyword>
<dbReference type="SUPFAM" id="SSF56935">
    <property type="entry name" value="Porins"/>
    <property type="match status" value="1"/>
</dbReference>
<evidence type="ECO:0000256" key="5">
    <source>
        <dbReference type="ARBA" id="ARBA00023136"/>
    </source>
</evidence>
<evidence type="ECO:0000313" key="11">
    <source>
        <dbReference type="Proteomes" id="UP000199421"/>
    </source>
</evidence>
<keyword evidence="8" id="KW-1133">Transmembrane helix</keyword>
<dbReference type="InterPro" id="IPR012910">
    <property type="entry name" value="Plug_dom"/>
</dbReference>